<dbReference type="STRING" id="579105.SAMN04488096_10911"/>
<feature type="domain" description="NAD-dependent epimerase/dehydratase" evidence="1">
    <location>
        <begin position="2"/>
        <end position="230"/>
    </location>
</feature>
<protein>
    <submittedName>
        <fullName evidence="2">Nucleoside-diphosphate-sugar epimerase</fullName>
    </submittedName>
</protein>
<dbReference type="InterPro" id="IPR036291">
    <property type="entry name" value="NAD(P)-bd_dom_sf"/>
</dbReference>
<dbReference type="PANTHER" id="PTHR48079">
    <property type="entry name" value="PROTEIN YEEZ"/>
    <property type="match status" value="1"/>
</dbReference>
<gene>
    <name evidence="2" type="ORF">SAMN04488096_10911</name>
</gene>
<dbReference type="OrthoDB" id="596910at2"/>
<dbReference type="Gene3D" id="3.40.50.720">
    <property type="entry name" value="NAD(P)-binding Rossmann-like Domain"/>
    <property type="match status" value="1"/>
</dbReference>
<keyword evidence="3" id="KW-1185">Reference proteome</keyword>
<dbReference type="Pfam" id="PF01370">
    <property type="entry name" value="Epimerase"/>
    <property type="match status" value="1"/>
</dbReference>
<evidence type="ECO:0000313" key="3">
    <source>
        <dbReference type="Proteomes" id="UP000184225"/>
    </source>
</evidence>
<dbReference type="GO" id="GO:0004029">
    <property type="term" value="F:aldehyde dehydrogenase (NAD+) activity"/>
    <property type="evidence" value="ECO:0007669"/>
    <property type="project" value="TreeGrafter"/>
</dbReference>
<dbReference type="InterPro" id="IPR001509">
    <property type="entry name" value="Epimerase_deHydtase"/>
</dbReference>
<dbReference type="Proteomes" id="UP000184225">
    <property type="component" value="Unassembled WGS sequence"/>
</dbReference>
<dbReference type="EMBL" id="FQYY01000009">
    <property type="protein sequence ID" value="SHJ14792.1"/>
    <property type="molecule type" value="Genomic_DNA"/>
</dbReference>
<dbReference type="AlphaFoldDB" id="A0A1M6GXY3"/>
<reference evidence="2 3" key="1">
    <citation type="submission" date="2016-11" db="EMBL/GenBank/DDBJ databases">
        <authorList>
            <person name="Jaros S."/>
            <person name="Januszkiewicz K."/>
            <person name="Wedrychowicz H."/>
        </authorList>
    </citation>
    <scope>NUCLEOTIDE SEQUENCE [LARGE SCALE GENOMIC DNA]</scope>
    <source>
        <strain evidence="2 3">DSM 21425</strain>
    </source>
</reference>
<name>A0A1M6GXY3_9FLAO</name>
<sequence>MILVTGATGLVGSHLLAELLLREEKVRALYRTHEKIKAAEYIIQQKIGENSIKLLENIEWFLADITNIPQLTDAFVDIEYVYHCAGLISYNPKHYKLLRKINIEGTANVVNLALSKRVKKLCHVSSIAALGSELNHQPITEKSPRNNDAEHDNYSITKYGAEMEVWRASQEGLNVVVVNPGVIIGAGNWSSGSGQLFSKVHNGLSYYPPLTTGFVAVEDVAKSMVLLMQSNIENEGFVLVAENLSFKIVLAEIAKALKKPEPRKKLQPWMVFIGWLFQYIGRKLFNTEQIITKKSIKGAFGKSYYSNKKIVKLLDFEFTPIQQSIKETSRYFIKTKV</sequence>
<proteinExistence type="predicted"/>
<dbReference type="GO" id="GO:0005737">
    <property type="term" value="C:cytoplasm"/>
    <property type="evidence" value="ECO:0007669"/>
    <property type="project" value="TreeGrafter"/>
</dbReference>
<evidence type="ECO:0000259" key="1">
    <source>
        <dbReference type="Pfam" id="PF01370"/>
    </source>
</evidence>
<dbReference type="RefSeq" id="WP_073152887.1">
    <property type="nucleotide sequence ID" value="NZ_FQYY01000009.1"/>
</dbReference>
<dbReference type="PANTHER" id="PTHR48079:SF6">
    <property type="entry name" value="NAD(P)-BINDING DOMAIN-CONTAINING PROTEIN-RELATED"/>
    <property type="match status" value="1"/>
</dbReference>
<dbReference type="InterPro" id="IPR051783">
    <property type="entry name" value="NAD(P)-dependent_oxidoreduct"/>
</dbReference>
<organism evidence="2 3">
    <name type="scientific">Mesonia phycicola</name>
    <dbReference type="NCBI Taxonomy" id="579105"/>
    <lineage>
        <taxon>Bacteria</taxon>
        <taxon>Pseudomonadati</taxon>
        <taxon>Bacteroidota</taxon>
        <taxon>Flavobacteriia</taxon>
        <taxon>Flavobacteriales</taxon>
        <taxon>Flavobacteriaceae</taxon>
        <taxon>Mesonia</taxon>
    </lineage>
</organism>
<accession>A0A1M6GXY3</accession>
<evidence type="ECO:0000313" key="2">
    <source>
        <dbReference type="EMBL" id="SHJ14792.1"/>
    </source>
</evidence>
<dbReference type="SUPFAM" id="SSF51735">
    <property type="entry name" value="NAD(P)-binding Rossmann-fold domains"/>
    <property type="match status" value="1"/>
</dbReference>